<protein>
    <recommendedName>
        <fullName evidence="8">CASP-like protein</fullName>
    </recommendedName>
</protein>
<keyword evidence="7 8" id="KW-0472">Membrane</keyword>
<evidence type="ECO:0000313" key="10">
    <source>
        <dbReference type="EMBL" id="PIN20830.1"/>
    </source>
</evidence>
<comment type="similarity">
    <text evidence="2 8">Belongs to the Casparian strip membrane proteins (CASP) family.</text>
</comment>
<proteinExistence type="inferred from homology"/>
<evidence type="ECO:0000256" key="2">
    <source>
        <dbReference type="ARBA" id="ARBA00007651"/>
    </source>
</evidence>
<dbReference type="STRING" id="429701.A0A2G9HU45"/>
<keyword evidence="5 8" id="KW-0812">Transmembrane</keyword>
<sequence length="182" mass="19223">MAPLPSTTNSLTMAPPPSTTISPIVILIVRVLTFISLLFSVIIIATNTATSTVATSFGLIDIKINFSAFYAYRYMVATGVIGMAYALLQTAFTIFYVTTGTRFGGDGLAFLDFYGDKVFSYLLATGAGAGFGLTVDLKQNDDSETNSFLNKAIAAASLLLIGFIFSAISSVFSSLSLSKKAV</sequence>
<comment type="subcellular location">
    <subcellularLocation>
        <location evidence="1 8">Cell membrane</location>
        <topology evidence="1 8">Multi-pass membrane protein</topology>
    </subcellularLocation>
</comment>
<dbReference type="Proteomes" id="UP000231279">
    <property type="component" value="Unassembled WGS sequence"/>
</dbReference>
<dbReference type="EMBL" id="NKXS01001048">
    <property type="protein sequence ID" value="PIN20830.1"/>
    <property type="molecule type" value="Genomic_DNA"/>
</dbReference>
<feature type="transmembrane region" description="Helical" evidence="8">
    <location>
        <begin position="20"/>
        <end position="45"/>
    </location>
</feature>
<dbReference type="PANTHER" id="PTHR33573:SF40">
    <property type="entry name" value="CASP-LIKE PROTEIN 4D2"/>
    <property type="match status" value="1"/>
</dbReference>
<feature type="transmembrane region" description="Helical" evidence="8">
    <location>
        <begin position="149"/>
        <end position="172"/>
    </location>
</feature>
<keyword evidence="6 8" id="KW-1133">Transmembrane helix</keyword>
<feature type="domain" description="Casparian strip membrane protein" evidence="9">
    <location>
        <begin position="25"/>
        <end position="165"/>
    </location>
</feature>
<evidence type="ECO:0000256" key="3">
    <source>
        <dbReference type="ARBA" id="ARBA00011489"/>
    </source>
</evidence>
<reference evidence="11" key="1">
    <citation type="journal article" date="2018" name="Gigascience">
        <title>Genome assembly of the Pink Ipe (Handroanthus impetiginosus, Bignoniaceae), a highly valued, ecologically keystone Neotropical timber forest tree.</title>
        <authorList>
            <person name="Silva-Junior O.B."/>
            <person name="Grattapaglia D."/>
            <person name="Novaes E."/>
            <person name="Collevatti R.G."/>
        </authorList>
    </citation>
    <scope>NUCLEOTIDE SEQUENCE [LARGE SCALE GENOMIC DNA]</scope>
    <source>
        <strain evidence="11">cv. UFG-1</strain>
    </source>
</reference>
<dbReference type="Pfam" id="PF04535">
    <property type="entry name" value="CASP_dom"/>
    <property type="match status" value="1"/>
</dbReference>
<evidence type="ECO:0000256" key="7">
    <source>
        <dbReference type="ARBA" id="ARBA00023136"/>
    </source>
</evidence>
<dbReference type="GO" id="GO:0005886">
    <property type="term" value="C:plasma membrane"/>
    <property type="evidence" value="ECO:0007669"/>
    <property type="project" value="UniProtKB-SubCell"/>
</dbReference>
<accession>A0A2G9HU45</accession>
<evidence type="ECO:0000313" key="11">
    <source>
        <dbReference type="Proteomes" id="UP000231279"/>
    </source>
</evidence>
<name>A0A2G9HU45_9LAMI</name>
<gene>
    <name evidence="10" type="ORF">CDL12_06468</name>
</gene>
<evidence type="ECO:0000256" key="5">
    <source>
        <dbReference type="ARBA" id="ARBA00022692"/>
    </source>
</evidence>
<dbReference type="PANTHER" id="PTHR33573">
    <property type="entry name" value="CASP-LIKE PROTEIN 4A4"/>
    <property type="match status" value="1"/>
</dbReference>
<evidence type="ECO:0000256" key="8">
    <source>
        <dbReference type="RuleBase" id="RU361233"/>
    </source>
</evidence>
<keyword evidence="11" id="KW-1185">Reference proteome</keyword>
<comment type="caution">
    <text evidence="10">The sequence shown here is derived from an EMBL/GenBank/DDBJ whole genome shotgun (WGS) entry which is preliminary data.</text>
</comment>
<organism evidence="10 11">
    <name type="scientific">Handroanthus impetiginosus</name>
    <dbReference type="NCBI Taxonomy" id="429701"/>
    <lineage>
        <taxon>Eukaryota</taxon>
        <taxon>Viridiplantae</taxon>
        <taxon>Streptophyta</taxon>
        <taxon>Embryophyta</taxon>
        <taxon>Tracheophyta</taxon>
        <taxon>Spermatophyta</taxon>
        <taxon>Magnoliopsida</taxon>
        <taxon>eudicotyledons</taxon>
        <taxon>Gunneridae</taxon>
        <taxon>Pentapetalae</taxon>
        <taxon>asterids</taxon>
        <taxon>lamiids</taxon>
        <taxon>Lamiales</taxon>
        <taxon>Bignoniaceae</taxon>
        <taxon>Crescentiina</taxon>
        <taxon>Tabebuia alliance</taxon>
        <taxon>Handroanthus</taxon>
    </lineage>
</organism>
<dbReference type="OrthoDB" id="685197at2759"/>
<evidence type="ECO:0000256" key="1">
    <source>
        <dbReference type="ARBA" id="ARBA00004651"/>
    </source>
</evidence>
<evidence type="ECO:0000256" key="4">
    <source>
        <dbReference type="ARBA" id="ARBA00022475"/>
    </source>
</evidence>
<keyword evidence="4 8" id="KW-1003">Cell membrane</keyword>
<feature type="transmembrane region" description="Helical" evidence="8">
    <location>
        <begin position="74"/>
        <end position="98"/>
    </location>
</feature>
<dbReference type="AlphaFoldDB" id="A0A2G9HU45"/>
<evidence type="ECO:0000256" key="6">
    <source>
        <dbReference type="ARBA" id="ARBA00022989"/>
    </source>
</evidence>
<dbReference type="InterPro" id="IPR006702">
    <property type="entry name" value="CASP_dom"/>
</dbReference>
<feature type="transmembrane region" description="Helical" evidence="8">
    <location>
        <begin position="118"/>
        <end position="137"/>
    </location>
</feature>
<evidence type="ECO:0000259" key="9">
    <source>
        <dbReference type="Pfam" id="PF04535"/>
    </source>
</evidence>
<comment type="subunit">
    <text evidence="3 8">Homodimer and heterodimers.</text>
</comment>